<evidence type="ECO:0000259" key="2">
    <source>
        <dbReference type="Pfam" id="PF20157"/>
    </source>
</evidence>
<dbReference type="Pfam" id="PF20157">
    <property type="entry name" value="Maf_flag10_N"/>
    <property type="match status" value="2"/>
</dbReference>
<reference evidence="3 4" key="1">
    <citation type="submission" date="2021-10" db="EMBL/GenBank/DDBJ databases">
        <title>Draft genome of Aestuariibacter halophilus JC2043.</title>
        <authorList>
            <person name="Emsley S.A."/>
            <person name="Pfannmuller K.M."/>
            <person name="Ushijima B."/>
            <person name="Saw J.H."/>
            <person name="Videau P."/>
        </authorList>
    </citation>
    <scope>NUCLEOTIDE SEQUENCE [LARGE SCALE GENOMIC DNA]</scope>
    <source>
        <strain evidence="3 4">JC2043</strain>
    </source>
</reference>
<feature type="domain" description="Glycosyltransferase Maf N-terminal" evidence="2">
    <location>
        <begin position="288"/>
        <end position="516"/>
    </location>
</feature>
<organism evidence="3 4">
    <name type="scientific">Fluctibacter halophilus</name>
    <dbReference type="NCBI Taxonomy" id="226011"/>
    <lineage>
        <taxon>Bacteria</taxon>
        <taxon>Pseudomonadati</taxon>
        <taxon>Pseudomonadota</taxon>
        <taxon>Gammaproteobacteria</taxon>
        <taxon>Alteromonadales</taxon>
        <taxon>Alteromonadaceae</taxon>
        <taxon>Fluctibacter</taxon>
    </lineage>
</organism>
<evidence type="ECO:0000313" key="4">
    <source>
        <dbReference type="Proteomes" id="UP001520878"/>
    </source>
</evidence>
<dbReference type="Pfam" id="PF01973">
    <property type="entry name" value="MptE-like"/>
    <property type="match status" value="1"/>
</dbReference>
<evidence type="ECO:0000313" key="3">
    <source>
        <dbReference type="EMBL" id="MCC2615102.1"/>
    </source>
</evidence>
<dbReference type="PANTHER" id="PTHR41786:SF1">
    <property type="entry name" value="6-HYDROXYMETHYLPTERIN DIPHOSPHOKINASE MPTE-LIKE DOMAIN-CONTAINING PROTEIN"/>
    <property type="match status" value="1"/>
</dbReference>
<comment type="caution">
    <text evidence="3">The sequence shown here is derived from an EMBL/GenBank/DDBJ whole genome shotgun (WGS) entry which is preliminary data.</text>
</comment>
<dbReference type="InterPro" id="IPR002826">
    <property type="entry name" value="MptE-like"/>
</dbReference>
<keyword evidence="4" id="KW-1185">Reference proteome</keyword>
<feature type="domain" description="6-hydroxymethylpterin diphosphokinase MptE-like" evidence="1">
    <location>
        <begin position="548"/>
        <end position="707"/>
    </location>
</feature>
<dbReference type="EMBL" id="JAJEWP010000001">
    <property type="protein sequence ID" value="MCC2615102.1"/>
    <property type="molecule type" value="Genomic_DNA"/>
</dbReference>
<dbReference type="PANTHER" id="PTHR41786">
    <property type="entry name" value="MOTILITY ACCESSORY FACTOR MAF"/>
    <property type="match status" value="1"/>
</dbReference>
<dbReference type="InterPro" id="IPR045376">
    <property type="entry name" value="Maf_N"/>
</dbReference>
<protein>
    <submittedName>
        <fullName evidence="3">DUF115 domain-containing protein</fullName>
    </submittedName>
</protein>
<evidence type="ECO:0000259" key="1">
    <source>
        <dbReference type="Pfam" id="PF01973"/>
    </source>
</evidence>
<dbReference type="Proteomes" id="UP001520878">
    <property type="component" value="Unassembled WGS sequence"/>
</dbReference>
<name>A0ABS8G3D4_9ALTE</name>
<dbReference type="Gene3D" id="3.90.1480.10">
    <property type="entry name" value="Alpha-2,3-sialyltransferase"/>
    <property type="match status" value="1"/>
</dbReference>
<gene>
    <name evidence="3" type="ORF">LJ739_02450</name>
</gene>
<feature type="domain" description="Glycosyltransferase Maf N-terminal" evidence="2">
    <location>
        <begin position="34"/>
        <end position="243"/>
    </location>
</feature>
<dbReference type="RefSeq" id="WP_229157013.1">
    <property type="nucleotide sequence ID" value="NZ_JAJEWP010000001.1"/>
</dbReference>
<accession>A0ABS8G3D4</accession>
<sequence>MLNNIRLHIEEDEGLQLQHEEALATTISERRPLNHQAFAQNIPSLLPYLSLSSKNISVFANRYGETNIVDYGTGRTLYGTHVSEQVKAQVDRFCNAPLKVTLDSGVPNCKAASDVTASLPEQPAFQEMKCRSPLPASIDCLVVLGLGLGEYLVDLLSRVTVKNLIIYEPEVQYFCCSALVNDWRQFFQQASQQGTSVFFQLEKDARNIVADICELNENVPIQEFFVYQHYRHPVFDSVVNALRCSSWQTLITTGISFSPEYSRDSFVPRWQLPFSPLGCTDVSEDMARFKANLAAFERYFPDIYRQFKHYSPKHWLPVVQPDQDVNLIRKDDLTNWYGEHPRQESERCVEGFERRPNKDGLVLGYNGEKLKHYVHYRFVKETENLLKAQEEEVGQLPDTIPSLIVFGIGAGYSLQRMLETHDVEKLFVCEPNTDFFYASLFAIDWQQLLQRVDEKGGRVYINIGDDGSHLFRDLLNQFYSIGPYILANTYFHQGYYNAALAEAIGQLREQLQVVISMGEYFDHARYGIAHTKHAFEQGAPFLKKAARRHLSQTDKDVPVFFVGNGPSLDASIELIKESQPSAIIVSCGTALKVLHKHGIVPDFHAEIEQNRSTYDWAVRIGDFDYLKGISLLSCNGIHPDTCALYADVFNVFKEGESSTVSTMSALQDYEFEVLQFAFPTVTNFAVNFFCALGFNQFYLVGVDMGFASDEYHHSKNSDYYDQNGKPIYDYKKANNTSLVVKGNFRPRVFTKHEFKVAKGVLEQSLAAHRVECYNCSDGAYIAGSQPLAMNYVLLVSAPEDKLSCIQSIKNECFVTLPPSVFEQHYRAKFDTALLLDELHKFRAVVAHARQEDMTVSELIEKQKQMLFASYARGQSLLFYYLYGTVNYANAVFSKLLNYQEDDSAEALNRAVQEWDKTLARVEEQLQFGPDDVDISSSLPTYRNKVFLTELTKTYKTALIMVDCPIVEGYLITCCEAFDVDYTLYREMAEDQDSEFDLLFVFDSEQKYTHTDFASLSDTYCWKKAVYGSYEYFTPDTVSAFESAAQNVVLIQCRPGIARQIFDFNDVGIVSAGANIGCWMFFYVFDNERFSVVLPKVTATRLAQPSENNREEALFAPLSGAPVIETAMYVARPREHMAHAHQSVDALGNRGCVRHSPLGIEDIVSTWLEKKDVVKILRSNVLDRLPDIERWVEQQVK</sequence>
<proteinExistence type="predicted"/>